<sequence length="97" mass="10826">MNRIARQVVLYPHAIQGRPSSFSGAGPTMPSSPRRRNSQASSGKLLKRGSEYGSGRRKMSVKLRKYSCERFYGELNRNCSRTIFGNGTGRCLVQDNV</sequence>
<dbReference type="AlphaFoldDB" id="A0A834HN17"/>
<gene>
    <name evidence="3" type="ORF">GWI33_003835</name>
    <name evidence="2" type="ORF">GWI33_003844</name>
</gene>
<evidence type="ECO:0000256" key="1">
    <source>
        <dbReference type="SAM" id="MobiDB-lite"/>
    </source>
</evidence>
<feature type="region of interest" description="Disordered" evidence="1">
    <location>
        <begin position="16"/>
        <end position="58"/>
    </location>
</feature>
<evidence type="ECO:0000313" key="2">
    <source>
        <dbReference type="EMBL" id="KAF7262920.1"/>
    </source>
</evidence>
<evidence type="ECO:0000313" key="3">
    <source>
        <dbReference type="EMBL" id="KAF7262926.1"/>
    </source>
</evidence>
<dbReference type="EMBL" id="JAACXV010023597">
    <property type="protein sequence ID" value="KAF7262926.1"/>
    <property type="molecule type" value="Genomic_DNA"/>
</dbReference>
<proteinExistence type="predicted"/>
<comment type="caution">
    <text evidence="3">The sequence shown here is derived from an EMBL/GenBank/DDBJ whole genome shotgun (WGS) entry which is preliminary data.</text>
</comment>
<dbReference type="EMBL" id="JAACXV010023599">
    <property type="protein sequence ID" value="KAF7262920.1"/>
    <property type="molecule type" value="Genomic_DNA"/>
</dbReference>
<keyword evidence="4" id="KW-1185">Reference proteome</keyword>
<accession>A0A834HN17</accession>
<dbReference type="Proteomes" id="UP000625711">
    <property type="component" value="Unassembled WGS sequence"/>
</dbReference>
<organism evidence="3 4">
    <name type="scientific">Rhynchophorus ferrugineus</name>
    <name type="common">Red palm weevil</name>
    <name type="synonym">Curculio ferrugineus</name>
    <dbReference type="NCBI Taxonomy" id="354439"/>
    <lineage>
        <taxon>Eukaryota</taxon>
        <taxon>Metazoa</taxon>
        <taxon>Ecdysozoa</taxon>
        <taxon>Arthropoda</taxon>
        <taxon>Hexapoda</taxon>
        <taxon>Insecta</taxon>
        <taxon>Pterygota</taxon>
        <taxon>Neoptera</taxon>
        <taxon>Endopterygota</taxon>
        <taxon>Coleoptera</taxon>
        <taxon>Polyphaga</taxon>
        <taxon>Cucujiformia</taxon>
        <taxon>Curculionidae</taxon>
        <taxon>Dryophthorinae</taxon>
        <taxon>Rhynchophorus</taxon>
    </lineage>
</organism>
<protein>
    <submittedName>
        <fullName evidence="3">Uncharacterized protein</fullName>
    </submittedName>
</protein>
<evidence type="ECO:0000313" key="4">
    <source>
        <dbReference type="Proteomes" id="UP000625711"/>
    </source>
</evidence>
<name>A0A834HN17_RHYFE</name>
<reference evidence="3" key="1">
    <citation type="submission" date="2020-08" db="EMBL/GenBank/DDBJ databases">
        <title>Genome sequencing and assembly of the red palm weevil Rhynchophorus ferrugineus.</title>
        <authorList>
            <person name="Dias G.B."/>
            <person name="Bergman C.M."/>
            <person name="Manee M."/>
        </authorList>
    </citation>
    <scope>NUCLEOTIDE SEQUENCE</scope>
    <source>
        <strain evidence="3">AA-2017</strain>
        <tissue evidence="3">Whole larva</tissue>
    </source>
</reference>